<organism evidence="11 12">
    <name type="scientific">Athelia psychrophila</name>
    <dbReference type="NCBI Taxonomy" id="1759441"/>
    <lineage>
        <taxon>Eukaryota</taxon>
        <taxon>Fungi</taxon>
        <taxon>Dikarya</taxon>
        <taxon>Basidiomycota</taxon>
        <taxon>Agaricomycotina</taxon>
        <taxon>Agaricomycetes</taxon>
        <taxon>Agaricomycetidae</taxon>
        <taxon>Atheliales</taxon>
        <taxon>Atheliaceae</taxon>
        <taxon>Athelia</taxon>
    </lineage>
</organism>
<keyword evidence="5 9" id="KW-0479">Metal-binding</keyword>
<evidence type="ECO:0000256" key="4">
    <source>
        <dbReference type="ARBA" id="ARBA00022617"/>
    </source>
</evidence>
<comment type="cofactor">
    <cofactor evidence="1 9">
        <name>heme</name>
        <dbReference type="ChEBI" id="CHEBI:30413"/>
    </cofactor>
</comment>
<dbReference type="Gene3D" id="1.10.630.10">
    <property type="entry name" value="Cytochrome P450"/>
    <property type="match status" value="1"/>
</dbReference>
<evidence type="ECO:0000256" key="5">
    <source>
        <dbReference type="ARBA" id="ARBA00022723"/>
    </source>
</evidence>
<dbReference type="AlphaFoldDB" id="A0A166HM58"/>
<dbReference type="CDD" id="cd11065">
    <property type="entry name" value="CYP64-like"/>
    <property type="match status" value="1"/>
</dbReference>
<reference evidence="11 12" key="1">
    <citation type="journal article" date="2016" name="Mol. Biol. Evol.">
        <title>Comparative Genomics of Early-Diverging Mushroom-Forming Fungi Provides Insights into the Origins of Lignocellulose Decay Capabilities.</title>
        <authorList>
            <person name="Nagy L.G."/>
            <person name="Riley R."/>
            <person name="Tritt A."/>
            <person name="Adam C."/>
            <person name="Daum C."/>
            <person name="Floudas D."/>
            <person name="Sun H."/>
            <person name="Yadav J.S."/>
            <person name="Pangilinan J."/>
            <person name="Larsson K.H."/>
            <person name="Matsuura K."/>
            <person name="Barry K."/>
            <person name="Labutti K."/>
            <person name="Kuo R."/>
            <person name="Ohm R.A."/>
            <person name="Bhattacharya S.S."/>
            <person name="Shirouzu T."/>
            <person name="Yoshinaga Y."/>
            <person name="Martin F.M."/>
            <person name="Grigoriev I.V."/>
            <person name="Hibbett D.S."/>
        </authorList>
    </citation>
    <scope>NUCLEOTIDE SEQUENCE [LARGE SCALE GENOMIC DNA]</scope>
    <source>
        <strain evidence="11 12">CBS 109695</strain>
    </source>
</reference>
<dbReference type="PANTHER" id="PTHR46300">
    <property type="entry name" value="P450, PUTATIVE (EUROFUNG)-RELATED-RELATED"/>
    <property type="match status" value="1"/>
</dbReference>
<dbReference type="InterPro" id="IPR002401">
    <property type="entry name" value="Cyt_P450_E_grp-I"/>
</dbReference>
<feature type="binding site" description="axial binding residue" evidence="9">
    <location>
        <position position="394"/>
    </location>
    <ligand>
        <name>heme</name>
        <dbReference type="ChEBI" id="CHEBI:30413"/>
    </ligand>
    <ligandPart>
        <name>Fe</name>
        <dbReference type="ChEBI" id="CHEBI:18248"/>
    </ligandPart>
</feature>
<dbReference type="Pfam" id="PF00067">
    <property type="entry name" value="p450"/>
    <property type="match status" value="1"/>
</dbReference>
<comment type="similarity">
    <text evidence="3 10">Belongs to the cytochrome P450 family.</text>
</comment>
<keyword evidence="7 9" id="KW-0408">Iron</keyword>
<keyword evidence="8 10" id="KW-0503">Monooxygenase</keyword>
<protein>
    <submittedName>
        <fullName evidence="11">Cytochrome P450</fullName>
    </submittedName>
</protein>
<evidence type="ECO:0000256" key="3">
    <source>
        <dbReference type="ARBA" id="ARBA00010617"/>
    </source>
</evidence>
<evidence type="ECO:0000256" key="7">
    <source>
        <dbReference type="ARBA" id="ARBA00023004"/>
    </source>
</evidence>
<dbReference type="GO" id="GO:0020037">
    <property type="term" value="F:heme binding"/>
    <property type="evidence" value="ECO:0007669"/>
    <property type="project" value="InterPro"/>
</dbReference>
<sequence length="468" mass="52826">MPATDGWVKYSEWSREYKSDIIHLNACGTHIVVLNSVKAISDLLDKRSTIYSSRPFSTMMDMMGWSWSMFFQADDDAFRAQRRHFRQEFDGGAIRRHYPNITECAHNLLKCYLEQPERWVEDLRHTVAAMIMDVTFGIQILPTDDPFVRMTEAALEGVKEATVPGRFLVDTIPALRHVPEWMPGAGWKRRAMAWRKHTEAAFAAPFKTMKDAMANGTAKPCFCVRTLQNAEANGELESEEQHIQAASGNMFSAAFDTTSIALETFMLAMLLHPEVQQLAQAELDRVLGSGRLPTFADQESLPYLSAVMTECLRWGAIVPLALPHVLTENDEYHGYFLPKGTIVIASSFHVLHDEEVYPEPSAFKPERFLKDGEIDPSARNPVMVASFGYGRRVCPGRSLAEQFTWLMAACILATFDISKAVDRDGNVIEPSGRYIMGLARRHEAFECQIKPRSSEVRDFIKNSVASEQ</sequence>
<evidence type="ECO:0000256" key="6">
    <source>
        <dbReference type="ARBA" id="ARBA00023002"/>
    </source>
</evidence>
<keyword evidence="6 10" id="KW-0560">Oxidoreductase</keyword>
<dbReference type="InterPro" id="IPR001128">
    <property type="entry name" value="Cyt_P450"/>
</dbReference>
<evidence type="ECO:0000313" key="12">
    <source>
        <dbReference type="Proteomes" id="UP000076532"/>
    </source>
</evidence>
<evidence type="ECO:0000256" key="2">
    <source>
        <dbReference type="ARBA" id="ARBA00005179"/>
    </source>
</evidence>
<dbReference type="PRINTS" id="PR00463">
    <property type="entry name" value="EP450I"/>
</dbReference>
<dbReference type="PANTHER" id="PTHR46300:SF7">
    <property type="entry name" value="P450, PUTATIVE (EUROFUNG)-RELATED"/>
    <property type="match status" value="1"/>
</dbReference>
<evidence type="ECO:0000256" key="1">
    <source>
        <dbReference type="ARBA" id="ARBA00001971"/>
    </source>
</evidence>
<dbReference type="EMBL" id="KV417567">
    <property type="protein sequence ID" value="KZP19013.1"/>
    <property type="molecule type" value="Genomic_DNA"/>
</dbReference>
<dbReference type="InterPro" id="IPR050364">
    <property type="entry name" value="Cytochrome_P450_fung"/>
</dbReference>
<dbReference type="SUPFAM" id="SSF48264">
    <property type="entry name" value="Cytochrome P450"/>
    <property type="match status" value="1"/>
</dbReference>
<evidence type="ECO:0000256" key="9">
    <source>
        <dbReference type="PIRSR" id="PIRSR602401-1"/>
    </source>
</evidence>
<dbReference type="InterPro" id="IPR017972">
    <property type="entry name" value="Cyt_P450_CS"/>
</dbReference>
<keyword evidence="12" id="KW-1185">Reference proteome</keyword>
<proteinExistence type="inferred from homology"/>
<dbReference type="PROSITE" id="PS00086">
    <property type="entry name" value="CYTOCHROME_P450"/>
    <property type="match status" value="1"/>
</dbReference>
<dbReference type="InterPro" id="IPR036396">
    <property type="entry name" value="Cyt_P450_sf"/>
</dbReference>
<evidence type="ECO:0000256" key="10">
    <source>
        <dbReference type="RuleBase" id="RU000461"/>
    </source>
</evidence>
<evidence type="ECO:0000313" key="11">
    <source>
        <dbReference type="EMBL" id="KZP19013.1"/>
    </source>
</evidence>
<dbReference type="GO" id="GO:0005506">
    <property type="term" value="F:iron ion binding"/>
    <property type="evidence" value="ECO:0007669"/>
    <property type="project" value="InterPro"/>
</dbReference>
<comment type="pathway">
    <text evidence="2">Secondary metabolite biosynthesis.</text>
</comment>
<keyword evidence="4 9" id="KW-0349">Heme</keyword>
<dbReference type="Proteomes" id="UP000076532">
    <property type="component" value="Unassembled WGS sequence"/>
</dbReference>
<evidence type="ECO:0000256" key="8">
    <source>
        <dbReference type="ARBA" id="ARBA00023033"/>
    </source>
</evidence>
<gene>
    <name evidence="11" type="ORF">FIBSPDRAFT_1045771</name>
</gene>
<dbReference type="GO" id="GO:0016705">
    <property type="term" value="F:oxidoreductase activity, acting on paired donors, with incorporation or reduction of molecular oxygen"/>
    <property type="evidence" value="ECO:0007669"/>
    <property type="project" value="InterPro"/>
</dbReference>
<dbReference type="STRING" id="436010.A0A166HM58"/>
<dbReference type="GO" id="GO:0004497">
    <property type="term" value="F:monooxygenase activity"/>
    <property type="evidence" value="ECO:0007669"/>
    <property type="project" value="UniProtKB-KW"/>
</dbReference>
<name>A0A166HM58_9AGAM</name>
<dbReference type="OrthoDB" id="2789670at2759"/>
<accession>A0A166HM58</accession>